<evidence type="ECO:0000256" key="3">
    <source>
        <dbReference type="ARBA" id="ARBA00022475"/>
    </source>
</evidence>
<evidence type="ECO:0000259" key="17">
    <source>
        <dbReference type="Pfam" id="PF13807"/>
    </source>
</evidence>
<dbReference type="Pfam" id="PF02706">
    <property type="entry name" value="Wzz"/>
    <property type="match status" value="1"/>
</dbReference>
<dbReference type="Pfam" id="PF13614">
    <property type="entry name" value="AAA_31"/>
    <property type="match status" value="1"/>
</dbReference>
<evidence type="ECO:0000256" key="14">
    <source>
        <dbReference type="SAM" id="Coils"/>
    </source>
</evidence>
<dbReference type="InterPro" id="IPR032807">
    <property type="entry name" value="GNVR"/>
</dbReference>
<evidence type="ECO:0000256" key="8">
    <source>
        <dbReference type="ARBA" id="ARBA00022777"/>
    </source>
</evidence>
<organism evidence="18 19">
    <name type="scientific">Cupriavidus yeoncheonensis</name>
    <dbReference type="NCBI Taxonomy" id="1462994"/>
    <lineage>
        <taxon>Bacteria</taxon>
        <taxon>Pseudomonadati</taxon>
        <taxon>Pseudomonadota</taxon>
        <taxon>Betaproteobacteria</taxon>
        <taxon>Burkholderiales</taxon>
        <taxon>Burkholderiaceae</taxon>
        <taxon>Cupriavidus</taxon>
    </lineage>
</organism>
<dbReference type="GO" id="GO:0005524">
    <property type="term" value="F:ATP binding"/>
    <property type="evidence" value="ECO:0007669"/>
    <property type="project" value="UniProtKB-KW"/>
</dbReference>
<dbReference type="SUPFAM" id="SSF52540">
    <property type="entry name" value="P-loop containing nucleoside triphosphate hydrolases"/>
    <property type="match status" value="1"/>
</dbReference>
<protein>
    <submittedName>
        <fullName evidence="18">Tyrosine-protein kinase in cps region</fullName>
        <ecNumber evidence="18">2.7.10.-</ecNumber>
    </submittedName>
</protein>
<dbReference type="Gene3D" id="3.40.50.300">
    <property type="entry name" value="P-loop containing nucleotide triphosphate hydrolases"/>
    <property type="match status" value="1"/>
</dbReference>
<evidence type="ECO:0000256" key="6">
    <source>
        <dbReference type="ARBA" id="ARBA00022692"/>
    </source>
</evidence>
<keyword evidence="5 18" id="KW-0808">Transferase</keyword>
<keyword evidence="7" id="KW-0547">Nucleotide-binding</keyword>
<evidence type="ECO:0000313" key="18">
    <source>
        <dbReference type="EMBL" id="CAG2146071.1"/>
    </source>
</evidence>
<dbReference type="NCBIfam" id="TIGR01007">
    <property type="entry name" value="eps_fam"/>
    <property type="match status" value="1"/>
</dbReference>
<gene>
    <name evidence="18" type="ORF">LMG31506_03317</name>
</gene>
<dbReference type="PANTHER" id="PTHR32309">
    <property type="entry name" value="TYROSINE-PROTEIN KINASE"/>
    <property type="match status" value="1"/>
</dbReference>
<dbReference type="RefSeq" id="WP_211948254.1">
    <property type="nucleotide sequence ID" value="NZ_CAJPUY010000011.1"/>
</dbReference>
<sequence length="803" mass="86072">MSRLSYAGAPADREIPRREAPVARALQARVLLDHVGWIVAAGAVGAAIGGVVALSSPPEYRAQALVQVEGKDASARNAGQPQPGAQLDAGLLRSRAVVAPVIEQLHLDITANPVRAPLLGVLFERWSTPGQPRGAWLGYAWGGERLLLDRLAVPERLVDQPMVFEVLQDGSYRISYRDTPLVEGVVGENAAGNGVELRVARIEAAPGTRFLLTRHDPARTADAIRQGLAVESESAEAGGSTVRVAWQYRNPDAAAALVNGVTRAYISGQTAQRRGDAADSLAFLSGELPRVQAELARAEEAQSRYRARTGSMQPSRDAQSFLNNSMEYQRQITALRMERTKLLQRFTTDANEVKTVDSQIQQMTRDRAEIDARMQSLSASERESVALARDVKVAEDMYMTLRTKVEQLSLLRSDTSSQMRLIDKAIVPARSVGPGAWPFVSGGMLLGLCLGVAGVGVRQRLKPSVGTANDAEQRLGIAMLADVAFSEEQAELEREIDAKRRLGIAAGFALRANGRLEAPRPGTALVDASVLDGTDSDYTESERLLRQGLHDHFLLARRAPHSLAVEGLRTLRAALHFSLRSAPDGVVAVTSPAVGAGKTFSAVNLAVLFAEAGQRVLLVDADLRRGKIADWFDQPAEGGLAEVLAGRLPIAEAVRPTVVNGLFILTHGLTPPNPSELLMLPTLADNLRRCAGRFDLVIVDTPPVMAVADATLVASLAGSTLLVIRADVTPAEQVNETLKRLARADARLMGGILNGVVQRRSNRAEFNSINPYLGMPLPRAEVKHPALANHAAEAGNASDTKAA</sequence>
<dbReference type="Pfam" id="PF23607">
    <property type="entry name" value="WZC_N"/>
    <property type="match status" value="1"/>
</dbReference>
<evidence type="ECO:0000259" key="15">
    <source>
        <dbReference type="Pfam" id="PF02706"/>
    </source>
</evidence>
<keyword evidence="8 18" id="KW-0418">Kinase</keyword>
<dbReference type="InterPro" id="IPR050445">
    <property type="entry name" value="Bact_polysacc_biosynth/exp"/>
</dbReference>
<evidence type="ECO:0000256" key="13">
    <source>
        <dbReference type="ARBA" id="ARBA00053015"/>
    </source>
</evidence>
<reference evidence="18" key="1">
    <citation type="submission" date="2021-03" db="EMBL/GenBank/DDBJ databases">
        <authorList>
            <person name="Peeters C."/>
        </authorList>
    </citation>
    <scope>NUCLEOTIDE SEQUENCE</scope>
    <source>
        <strain evidence="18">LMG 31506</strain>
    </source>
</reference>
<keyword evidence="11" id="KW-0472">Membrane</keyword>
<dbReference type="InterPro" id="IPR025669">
    <property type="entry name" value="AAA_dom"/>
</dbReference>
<dbReference type="CDD" id="cd05387">
    <property type="entry name" value="BY-kinase"/>
    <property type="match status" value="1"/>
</dbReference>
<dbReference type="AlphaFoldDB" id="A0A916MVW2"/>
<evidence type="ECO:0000313" key="19">
    <source>
        <dbReference type="Proteomes" id="UP000672934"/>
    </source>
</evidence>
<feature type="coiled-coil region" evidence="14">
    <location>
        <begin position="281"/>
        <end position="308"/>
    </location>
</feature>
<evidence type="ECO:0000256" key="12">
    <source>
        <dbReference type="ARBA" id="ARBA00023137"/>
    </source>
</evidence>
<dbReference type="GO" id="GO:0004713">
    <property type="term" value="F:protein tyrosine kinase activity"/>
    <property type="evidence" value="ECO:0007669"/>
    <property type="project" value="UniProtKB-KW"/>
</dbReference>
<feature type="domain" description="Polysaccharide chain length determinant N-terminal" evidence="15">
    <location>
        <begin position="29"/>
        <end position="105"/>
    </location>
</feature>
<keyword evidence="6" id="KW-0812">Transmembrane</keyword>
<feature type="domain" description="Tyrosine-protein kinase G-rich" evidence="17">
    <location>
        <begin position="381"/>
        <end position="459"/>
    </location>
</feature>
<comment type="subcellular location">
    <subcellularLocation>
        <location evidence="1">Cell inner membrane</location>
        <topology evidence="1">Multi-pass membrane protein</topology>
    </subcellularLocation>
</comment>
<keyword evidence="10" id="KW-1133">Transmembrane helix</keyword>
<evidence type="ECO:0000256" key="11">
    <source>
        <dbReference type="ARBA" id="ARBA00023136"/>
    </source>
</evidence>
<evidence type="ECO:0000256" key="10">
    <source>
        <dbReference type="ARBA" id="ARBA00022989"/>
    </source>
</evidence>
<evidence type="ECO:0000256" key="7">
    <source>
        <dbReference type="ARBA" id="ARBA00022741"/>
    </source>
</evidence>
<dbReference type="InterPro" id="IPR003856">
    <property type="entry name" value="LPS_length_determ_N"/>
</dbReference>
<comment type="catalytic activity">
    <reaction evidence="13">
        <text>L-tyrosyl-[protein] + ATP = O-phospho-L-tyrosyl-[protein] + ADP + H(+)</text>
        <dbReference type="Rhea" id="RHEA:10596"/>
        <dbReference type="Rhea" id="RHEA-COMP:10136"/>
        <dbReference type="Rhea" id="RHEA-COMP:20101"/>
        <dbReference type="ChEBI" id="CHEBI:15378"/>
        <dbReference type="ChEBI" id="CHEBI:30616"/>
        <dbReference type="ChEBI" id="CHEBI:46858"/>
        <dbReference type="ChEBI" id="CHEBI:61978"/>
        <dbReference type="ChEBI" id="CHEBI:456216"/>
    </reaction>
</comment>
<evidence type="ECO:0000256" key="5">
    <source>
        <dbReference type="ARBA" id="ARBA00022679"/>
    </source>
</evidence>
<evidence type="ECO:0000256" key="1">
    <source>
        <dbReference type="ARBA" id="ARBA00004429"/>
    </source>
</evidence>
<dbReference type="InterPro" id="IPR027417">
    <property type="entry name" value="P-loop_NTPase"/>
</dbReference>
<dbReference type="Proteomes" id="UP000672934">
    <property type="component" value="Unassembled WGS sequence"/>
</dbReference>
<evidence type="ECO:0000256" key="4">
    <source>
        <dbReference type="ARBA" id="ARBA00022519"/>
    </source>
</evidence>
<dbReference type="Pfam" id="PF13807">
    <property type="entry name" value="GNVR"/>
    <property type="match status" value="1"/>
</dbReference>
<keyword evidence="12" id="KW-0829">Tyrosine-protein kinase</keyword>
<dbReference type="GO" id="GO:0005886">
    <property type="term" value="C:plasma membrane"/>
    <property type="evidence" value="ECO:0007669"/>
    <property type="project" value="UniProtKB-SubCell"/>
</dbReference>
<evidence type="ECO:0000259" key="16">
    <source>
        <dbReference type="Pfam" id="PF13614"/>
    </source>
</evidence>
<name>A0A916MVW2_9BURK</name>
<proteinExistence type="inferred from homology"/>
<comment type="similarity">
    <text evidence="2">Belongs to the etk/wzc family.</text>
</comment>
<dbReference type="EC" id="2.7.10.-" evidence="18"/>
<evidence type="ECO:0000256" key="2">
    <source>
        <dbReference type="ARBA" id="ARBA00008883"/>
    </source>
</evidence>
<dbReference type="EMBL" id="CAJPUY010000011">
    <property type="protein sequence ID" value="CAG2146071.1"/>
    <property type="molecule type" value="Genomic_DNA"/>
</dbReference>
<evidence type="ECO:0000256" key="9">
    <source>
        <dbReference type="ARBA" id="ARBA00022840"/>
    </source>
</evidence>
<feature type="domain" description="AAA" evidence="16">
    <location>
        <begin position="587"/>
        <end position="724"/>
    </location>
</feature>
<keyword evidence="9" id="KW-0067">ATP-binding</keyword>
<accession>A0A916MVW2</accession>
<keyword evidence="19" id="KW-1185">Reference proteome</keyword>
<dbReference type="PANTHER" id="PTHR32309:SF32">
    <property type="entry name" value="TYROSINE-PROTEIN KINASE ETK-RELATED"/>
    <property type="match status" value="1"/>
</dbReference>
<keyword evidence="3" id="KW-1003">Cell membrane</keyword>
<keyword evidence="4" id="KW-0997">Cell inner membrane</keyword>
<comment type="caution">
    <text evidence="18">The sequence shown here is derived from an EMBL/GenBank/DDBJ whole genome shotgun (WGS) entry which is preliminary data.</text>
</comment>
<keyword evidence="14" id="KW-0175">Coiled coil</keyword>
<dbReference type="InterPro" id="IPR005702">
    <property type="entry name" value="Wzc-like_C"/>
</dbReference>